<dbReference type="OrthoDB" id="36362at2157"/>
<dbReference type="EMBL" id="CP013695">
    <property type="protein sequence ID" value="ALU31307.1"/>
    <property type="molecule type" value="Genomic_DNA"/>
</dbReference>
<protein>
    <submittedName>
        <fullName evidence="3">Glucan 1,3-alpha-glucosidase</fullName>
    </submittedName>
</protein>
<gene>
    <name evidence="2" type="ORF">ATY89_00505</name>
    <name evidence="3" type="ORF">ATZ20_03550</name>
</gene>
<accession>A0A0U3FLS4</accession>
<dbReference type="GO" id="GO:0005975">
    <property type="term" value="P:carbohydrate metabolic process"/>
    <property type="evidence" value="ECO:0007669"/>
    <property type="project" value="InterPro"/>
</dbReference>
<dbReference type="PANTHER" id="PTHR31616">
    <property type="entry name" value="TREHALASE"/>
    <property type="match status" value="1"/>
</dbReference>
<dbReference type="RefSeq" id="WP_011278047.1">
    <property type="nucleotide sequence ID" value="NZ_BHWZ01000002.1"/>
</dbReference>
<feature type="domain" description="GH15-like" evidence="1">
    <location>
        <begin position="275"/>
        <end position="558"/>
    </location>
</feature>
<dbReference type="InterPro" id="IPR012341">
    <property type="entry name" value="6hp_glycosidase-like_sf"/>
</dbReference>
<reference evidence="4 5" key="1">
    <citation type="submission" date="2015-12" db="EMBL/GenBank/DDBJ databases">
        <title>A stable core within a dynamic pangenome in Sulfolobus acidocaldarius.</title>
        <authorList>
            <person name="Anderson R."/>
            <person name="Kouris A."/>
            <person name="Seward C."/>
            <person name="Campbell K."/>
            <person name="Whitaker R."/>
        </authorList>
    </citation>
    <scope>NUCLEOTIDE SEQUENCE [LARGE SCALE GENOMIC DNA]</scope>
    <source>
        <strain evidence="2 5">GG12-C01-09</strain>
        <strain evidence="3 4">NG05B_CO5_07</strain>
    </source>
</reference>
<dbReference type="Gene3D" id="1.50.10.10">
    <property type="match status" value="1"/>
</dbReference>
<evidence type="ECO:0000313" key="4">
    <source>
        <dbReference type="Proteomes" id="UP000060043"/>
    </source>
</evidence>
<dbReference type="PANTHER" id="PTHR31616:SF13">
    <property type="entry name" value="GLUCAN 1,4-ALPHA-GLUCOSIDASE"/>
    <property type="match status" value="1"/>
</dbReference>
<name>A0A0U3FLS4_9CREN</name>
<dbReference type="AlphaFoldDB" id="A0A0U3FLS4"/>
<dbReference type="Pfam" id="PF00723">
    <property type="entry name" value="Glyco_hydro_15"/>
    <property type="match status" value="1"/>
</dbReference>
<dbReference type="GeneID" id="14551702"/>
<dbReference type="EMBL" id="CP013694">
    <property type="protein sequence ID" value="ALU28594.1"/>
    <property type="molecule type" value="Genomic_DNA"/>
</dbReference>
<dbReference type="SUPFAM" id="SSF48208">
    <property type="entry name" value="Six-hairpin glycosidases"/>
    <property type="match status" value="1"/>
</dbReference>
<evidence type="ECO:0000313" key="5">
    <source>
        <dbReference type="Proteomes" id="UP000065473"/>
    </source>
</evidence>
<evidence type="ECO:0000313" key="3">
    <source>
        <dbReference type="EMBL" id="ALU31307.1"/>
    </source>
</evidence>
<dbReference type="OMA" id="WAIANHY"/>
<dbReference type="InterPro" id="IPR011613">
    <property type="entry name" value="GH15-like"/>
</dbReference>
<proteinExistence type="predicted"/>
<dbReference type="GO" id="GO:0004553">
    <property type="term" value="F:hydrolase activity, hydrolyzing O-glycosyl compounds"/>
    <property type="evidence" value="ECO:0007669"/>
    <property type="project" value="TreeGrafter"/>
</dbReference>
<organism evidence="3 4">
    <name type="scientific">Sulfolobus acidocaldarius</name>
    <dbReference type="NCBI Taxonomy" id="2285"/>
    <lineage>
        <taxon>Archaea</taxon>
        <taxon>Thermoproteota</taxon>
        <taxon>Thermoprotei</taxon>
        <taxon>Sulfolobales</taxon>
        <taxon>Sulfolobaceae</taxon>
        <taxon>Sulfolobus</taxon>
    </lineage>
</organism>
<dbReference type="PaxDb" id="1435377-SUSAZ_05705"/>
<evidence type="ECO:0000313" key="2">
    <source>
        <dbReference type="EMBL" id="ALU28594.1"/>
    </source>
</evidence>
<dbReference type="Proteomes" id="UP000060043">
    <property type="component" value="Chromosome"/>
</dbReference>
<sequence length="617" mass="71260">MRYVSIGNERTLINLDQLGRIIDIYYPHAGMENHTNGKPVRQYIFTQGKLIPDEEWRVSLNYFHNTNIAEIDASINSDIRLLAYDFSDIYAPLYYRILKVYNTSNSPLKIKLIFNFDLDLYSTPFGDTAFIEPETNSIVHYKSRRYIGIKLFSILKDMQEYSVGKEEIADEIRRGYLSNRPIENGDVQSALALELEINPSNSEKAYLALAFGRSLSEIKTLLRRANSTEIESSFVTNHSFWSNWLFKSERKFSLQKMNDLYKISLLTIRDHMNENGSIIASSDYSFMGIYGDAYTYCWPRDSAISAYALDIAGYGELALKHYKFISKLISEEGYLYHKYNPDSTLASSWHPWIYKGKRILPIQEDETALEVWAIANHYRIYKDIDELVEIYRSFIKPAIKFLMKFIEDGLPKPSFDLWEERYGIHIYTVSTVYGALTEASKLVYDMGDEVMASDMVSVAEYMKSMMLRKMTYNGRFIRRLDENGNIDTTIDASMYSPFFFGVIDPKDPIMVSTINAIESALKVNGGIIRYEGDTYRRSKSRPNPWLITTLWVAEYYLRVGNVQKANEYISWVLDRAVPTGLLPEQVDPDNLQSTSVLPLVWSHSELVIASHQMKEAI</sequence>
<evidence type="ECO:0000259" key="1">
    <source>
        <dbReference type="Pfam" id="PF00723"/>
    </source>
</evidence>
<dbReference type="Proteomes" id="UP000065473">
    <property type="component" value="Chromosome"/>
</dbReference>
<dbReference type="STRING" id="1435377.SUSAZ_05705"/>
<dbReference type="InterPro" id="IPR008928">
    <property type="entry name" value="6-hairpin_glycosidase_sf"/>
</dbReference>